<dbReference type="GO" id="GO:0005737">
    <property type="term" value="C:cytoplasm"/>
    <property type="evidence" value="ECO:0007669"/>
    <property type="project" value="UniProtKB-SubCell"/>
</dbReference>
<evidence type="ECO:0000256" key="1">
    <source>
        <dbReference type="ARBA" id="ARBA00004496"/>
    </source>
</evidence>
<evidence type="ECO:0000256" key="3">
    <source>
        <dbReference type="ARBA" id="ARBA00022603"/>
    </source>
</evidence>
<dbReference type="Proteomes" id="UP001187531">
    <property type="component" value="Unassembled WGS sequence"/>
</dbReference>
<dbReference type="InterPro" id="IPR019369">
    <property type="entry name" value="Efm5/EEF1AKMT1"/>
</dbReference>
<dbReference type="AlphaFoldDB" id="A0AA88L8I8"/>
<dbReference type="EMBL" id="JAVRJZ010000012">
    <property type="protein sequence ID" value="KAK2716381.1"/>
    <property type="molecule type" value="Genomic_DNA"/>
</dbReference>
<evidence type="ECO:0000313" key="5">
    <source>
        <dbReference type="EMBL" id="KAK2716381.1"/>
    </source>
</evidence>
<keyword evidence="6" id="KW-1185">Reference proteome</keyword>
<keyword evidence="4" id="KW-0808">Transferase</keyword>
<name>A0AA88L8I8_ARTSF</name>
<sequence>MESFVNIIPVNILQETSNKYIAVDEIESHPTKKMKLKDALDKALGEEHFIFRKGRDSETIDVDYKNKKPPGSKNALLLKCRELHKDNLVPLIKPAGTIETMMQSENTAIIDNDNSNLEDISEELSGSTLAALQEFLAEKAEREDRLQMIASGNAHDVDFDEDWQLSQFWYDEETANKLVEEALRVVGEKGTIACVSCPTVYKALKKRKPDDVNVFVLEYDTRFSVYGQDFVFYDYKSPLEIPMHLREQCDLVIVDPPFLSVECLTKTSLTVKLLAKEKIILCT</sequence>
<evidence type="ECO:0000313" key="6">
    <source>
        <dbReference type="Proteomes" id="UP001187531"/>
    </source>
</evidence>
<evidence type="ECO:0000256" key="2">
    <source>
        <dbReference type="ARBA" id="ARBA00022490"/>
    </source>
</evidence>
<dbReference type="GO" id="GO:0016279">
    <property type="term" value="F:protein-lysine N-methyltransferase activity"/>
    <property type="evidence" value="ECO:0007669"/>
    <property type="project" value="InterPro"/>
</dbReference>
<organism evidence="5 6">
    <name type="scientific">Artemia franciscana</name>
    <name type="common">Brine shrimp</name>
    <name type="synonym">Artemia sanfranciscana</name>
    <dbReference type="NCBI Taxonomy" id="6661"/>
    <lineage>
        <taxon>Eukaryota</taxon>
        <taxon>Metazoa</taxon>
        <taxon>Ecdysozoa</taxon>
        <taxon>Arthropoda</taxon>
        <taxon>Crustacea</taxon>
        <taxon>Branchiopoda</taxon>
        <taxon>Anostraca</taxon>
        <taxon>Artemiidae</taxon>
        <taxon>Artemia</taxon>
    </lineage>
</organism>
<gene>
    <name evidence="5" type="ORF">QYM36_010815</name>
</gene>
<dbReference type="InterPro" id="IPR041370">
    <property type="entry name" value="Mlase_EEF1AKMT1/ZCCHC4"/>
</dbReference>
<protein>
    <recommendedName>
        <fullName evidence="7">Protein-lysine N-methyltransferase</fullName>
    </recommendedName>
</protein>
<comment type="caution">
    <text evidence="5">The sequence shown here is derived from an EMBL/GenBank/DDBJ whole genome shotgun (WGS) entry which is preliminary data.</text>
</comment>
<proteinExistence type="predicted"/>
<evidence type="ECO:0000256" key="4">
    <source>
        <dbReference type="ARBA" id="ARBA00022679"/>
    </source>
</evidence>
<reference evidence="5" key="1">
    <citation type="submission" date="2023-07" db="EMBL/GenBank/DDBJ databases">
        <title>Chromosome-level genome assembly of Artemia franciscana.</title>
        <authorList>
            <person name="Jo E."/>
        </authorList>
    </citation>
    <scope>NUCLEOTIDE SEQUENCE</scope>
    <source>
        <tissue evidence="5">Whole body</tissue>
    </source>
</reference>
<dbReference type="Pfam" id="PF10237">
    <property type="entry name" value="N6-adenineMlase"/>
    <property type="match status" value="1"/>
</dbReference>
<evidence type="ECO:0008006" key="7">
    <source>
        <dbReference type="Google" id="ProtNLM"/>
    </source>
</evidence>
<feature type="non-terminal residue" evidence="5">
    <location>
        <position position="1"/>
    </location>
</feature>
<keyword evidence="3" id="KW-0489">Methyltransferase</keyword>
<dbReference type="GO" id="GO:0032259">
    <property type="term" value="P:methylation"/>
    <property type="evidence" value="ECO:0007669"/>
    <property type="project" value="UniProtKB-KW"/>
</dbReference>
<keyword evidence="2" id="KW-0963">Cytoplasm</keyword>
<dbReference type="PANTHER" id="PTHR13200">
    <property type="entry name" value="EEF1A LYSINE METHYLTRANSFERASE 1"/>
    <property type="match status" value="1"/>
</dbReference>
<accession>A0AA88L8I8</accession>
<comment type="subcellular location">
    <subcellularLocation>
        <location evidence="1">Cytoplasm</location>
    </subcellularLocation>
</comment>
<dbReference type="PANTHER" id="PTHR13200:SF0">
    <property type="entry name" value="EEF1A LYSINE METHYLTRANSFERASE 1"/>
    <property type="match status" value="1"/>
</dbReference>